<accession>A0A2U1PIN8</accession>
<feature type="region of interest" description="Disordered" evidence="1">
    <location>
        <begin position="113"/>
        <end position="153"/>
    </location>
</feature>
<evidence type="ECO:0000256" key="1">
    <source>
        <dbReference type="SAM" id="MobiDB-lite"/>
    </source>
</evidence>
<proteinExistence type="predicted"/>
<dbReference type="OrthoDB" id="1913277at2759"/>
<sequence>MESFKGFLQEVACFSSRCVTTCSREAKPKTLKEYPVFMNITIKVSREGSWPVVLKKISDNTEGVISCTIEKNGMVHISGDFCPSQIMKCMNELGRKEKLVRWGYSLKHLVKKTEAPSSNTTNPPNTVGGNATGCSGHHNEKPMTSDKTRDKSS</sequence>
<feature type="compositionally biased region" description="Basic and acidic residues" evidence="1">
    <location>
        <begin position="137"/>
        <end position="153"/>
    </location>
</feature>
<protein>
    <submittedName>
        <fullName evidence="2">Uncharacterized protein</fullName>
    </submittedName>
</protein>
<dbReference type="EMBL" id="PKPP01001103">
    <property type="protein sequence ID" value="PWA85609.1"/>
    <property type="molecule type" value="Genomic_DNA"/>
</dbReference>
<organism evidence="2 3">
    <name type="scientific">Artemisia annua</name>
    <name type="common">Sweet wormwood</name>
    <dbReference type="NCBI Taxonomy" id="35608"/>
    <lineage>
        <taxon>Eukaryota</taxon>
        <taxon>Viridiplantae</taxon>
        <taxon>Streptophyta</taxon>
        <taxon>Embryophyta</taxon>
        <taxon>Tracheophyta</taxon>
        <taxon>Spermatophyta</taxon>
        <taxon>Magnoliopsida</taxon>
        <taxon>eudicotyledons</taxon>
        <taxon>Gunneridae</taxon>
        <taxon>Pentapetalae</taxon>
        <taxon>asterids</taxon>
        <taxon>campanulids</taxon>
        <taxon>Asterales</taxon>
        <taxon>Asteraceae</taxon>
        <taxon>Asteroideae</taxon>
        <taxon>Anthemideae</taxon>
        <taxon>Artemisiinae</taxon>
        <taxon>Artemisia</taxon>
    </lineage>
</organism>
<dbReference type="AlphaFoldDB" id="A0A2U1PIN8"/>
<keyword evidence="3" id="KW-1185">Reference proteome</keyword>
<reference evidence="2 3" key="1">
    <citation type="journal article" date="2018" name="Mol. Plant">
        <title>The genome of Artemisia annua provides insight into the evolution of Asteraceae family and artemisinin biosynthesis.</title>
        <authorList>
            <person name="Shen Q."/>
            <person name="Zhang L."/>
            <person name="Liao Z."/>
            <person name="Wang S."/>
            <person name="Yan T."/>
            <person name="Shi P."/>
            <person name="Liu M."/>
            <person name="Fu X."/>
            <person name="Pan Q."/>
            <person name="Wang Y."/>
            <person name="Lv Z."/>
            <person name="Lu X."/>
            <person name="Zhang F."/>
            <person name="Jiang W."/>
            <person name="Ma Y."/>
            <person name="Chen M."/>
            <person name="Hao X."/>
            <person name="Li L."/>
            <person name="Tang Y."/>
            <person name="Lv G."/>
            <person name="Zhou Y."/>
            <person name="Sun X."/>
            <person name="Brodelius P.E."/>
            <person name="Rose J.K.C."/>
            <person name="Tang K."/>
        </authorList>
    </citation>
    <scope>NUCLEOTIDE SEQUENCE [LARGE SCALE GENOMIC DNA]</scope>
    <source>
        <strain evidence="3">cv. Huhao1</strain>
        <tissue evidence="2">Leaf</tissue>
    </source>
</reference>
<comment type="caution">
    <text evidence="2">The sequence shown here is derived from an EMBL/GenBank/DDBJ whole genome shotgun (WGS) entry which is preliminary data.</text>
</comment>
<feature type="compositionally biased region" description="Low complexity" evidence="1">
    <location>
        <begin position="116"/>
        <end position="126"/>
    </location>
</feature>
<evidence type="ECO:0000313" key="3">
    <source>
        <dbReference type="Proteomes" id="UP000245207"/>
    </source>
</evidence>
<gene>
    <name evidence="2" type="ORF">CTI12_AA146680</name>
</gene>
<dbReference type="Proteomes" id="UP000245207">
    <property type="component" value="Unassembled WGS sequence"/>
</dbReference>
<name>A0A2U1PIN8_ARTAN</name>
<evidence type="ECO:0000313" key="2">
    <source>
        <dbReference type="EMBL" id="PWA85609.1"/>
    </source>
</evidence>